<protein>
    <submittedName>
        <fullName evidence="4">Response regulator</fullName>
    </submittedName>
</protein>
<dbReference type="Gene3D" id="3.40.50.2300">
    <property type="match status" value="1"/>
</dbReference>
<dbReference type="PANTHER" id="PTHR44591:SF23">
    <property type="entry name" value="CHEY SUBFAMILY"/>
    <property type="match status" value="1"/>
</dbReference>
<reference evidence="5" key="1">
    <citation type="journal article" date="2019" name="Int. J. Syst. Evol. Microbiol.">
        <title>The Global Catalogue of Microorganisms (GCM) 10K type strain sequencing project: providing services to taxonomists for standard genome sequencing and annotation.</title>
        <authorList>
            <consortium name="The Broad Institute Genomics Platform"/>
            <consortium name="The Broad Institute Genome Sequencing Center for Infectious Disease"/>
            <person name="Wu L."/>
            <person name="Ma J."/>
        </authorList>
    </citation>
    <scope>NUCLEOTIDE SEQUENCE [LARGE SCALE GENOMIC DNA]</scope>
    <source>
        <strain evidence="5">CECT 7706</strain>
    </source>
</reference>
<dbReference type="CDD" id="cd00156">
    <property type="entry name" value="REC"/>
    <property type="match status" value="1"/>
</dbReference>
<dbReference type="Pfam" id="PF00072">
    <property type="entry name" value="Response_reg"/>
    <property type="match status" value="1"/>
</dbReference>
<evidence type="ECO:0000313" key="4">
    <source>
        <dbReference type="EMBL" id="MDN3688493.1"/>
    </source>
</evidence>
<dbReference type="InterPro" id="IPR050595">
    <property type="entry name" value="Bact_response_regulator"/>
</dbReference>
<gene>
    <name evidence="4" type="ORF">QWZ15_11685</name>
</gene>
<keyword evidence="1 2" id="KW-0597">Phosphoprotein</keyword>
<dbReference type="InterPro" id="IPR001789">
    <property type="entry name" value="Sig_transdc_resp-reg_receiver"/>
</dbReference>
<evidence type="ECO:0000313" key="5">
    <source>
        <dbReference type="Proteomes" id="UP001236663"/>
    </source>
</evidence>
<dbReference type="RefSeq" id="WP_163386817.1">
    <property type="nucleotide sequence ID" value="NZ_JAUFQS010000010.1"/>
</dbReference>
<evidence type="ECO:0000259" key="3">
    <source>
        <dbReference type="PROSITE" id="PS50110"/>
    </source>
</evidence>
<evidence type="ECO:0000256" key="2">
    <source>
        <dbReference type="PROSITE-ProRule" id="PRU00169"/>
    </source>
</evidence>
<dbReference type="Proteomes" id="UP001236663">
    <property type="component" value="Unassembled WGS sequence"/>
</dbReference>
<evidence type="ECO:0000256" key="1">
    <source>
        <dbReference type="ARBA" id="ARBA00022553"/>
    </source>
</evidence>
<dbReference type="SUPFAM" id="SSF52172">
    <property type="entry name" value="CheY-like"/>
    <property type="match status" value="1"/>
</dbReference>
<dbReference type="EMBL" id="JAUFQS010000010">
    <property type="protein sequence ID" value="MDN3688493.1"/>
    <property type="molecule type" value="Genomic_DNA"/>
</dbReference>
<comment type="caution">
    <text evidence="4">The sequence shown here is derived from an EMBL/GenBank/DDBJ whole genome shotgun (WGS) entry which is preliminary data.</text>
</comment>
<dbReference type="PANTHER" id="PTHR44591">
    <property type="entry name" value="STRESS RESPONSE REGULATOR PROTEIN 1"/>
    <property type="match status" value="1"/>
</dbReference>
<proteinExistence type="predicted"/>
<organism evidence="4 5">
    <name type="scientific">Cyclobacterium jeungdonense</name>
    <dbReference type="NCBI Taxonomy" id="708087"/>
    <lineage>
        <taxon>Bacteria</taxon>
        <taxon>Pseudomonadati</taxon>
        <taxon>Bacteroidota</taxon>
        <taxon>Cytophagia</taxon>
        <taxon>Cytophagales</taxon>
        <taxon>Cyclobacteriaceae</taxon>
        <taxon>Cyclobacterium</taxon>
    </lineage>
</organism>
<sequence length="119" mass="13926">MVDIVLVDDDKVSTYVTEKFIRKSLNVPYRIHTFNCATEALNKIQEIRPRYLFLDLFMPQMSGWDFLDKFNPLGEDSEVYILSGSLDKKDQEKANSNDKVKKFLSKLSVRESIPEIFRN</sequence>
<keyword evidence="5" id="KW-1185">Reference proteome</keyword>
<feature type="modified residue" description="4-aspartylphosphate" evidence="2">
    <location>
        <position position="55"/>
    </location>
</feature>
<accession>A0ABT8C6R9</accession>
<dbReference type="PROSITE" id="PS50110">
    <property type="entry name" value="RESPONSE_REGULATORY"/>
    <property type="match status" value="1"/>
</dbReference>
<name>A0ABT8C6R9_9BACT</name>
<dbReference type="InterPro" id="IPR011006">
    <property type="entry name" value="CheY-like_superfamily"/>
</dbReference>
<feature type="domain" description="Response regulatory" evidence="3">
    <location>
        <begin position="3"/>
        <end position="119"/>
    </location>
</feature>